<gene>
    <name evidence="1" type="ORF">AVEN_48507_1</name>
</gene>
<organism evidence="1 2">
    <name type="scientific">Araneus ventricosus</name>
    <name type="common">Orbweaver spider</name>
    <name type="synonym">Epeira ventricosa</name>
    <dbReference type="NCBI Taxonomy" id="182803"/>
    <lineage>
        <taxon>Eukaryota</taxon>
        <taxon>Metazoa</taxon>
        <taxon>Ecdysozoa</taxon>
        <taxon>Arthropoda</taxon>
        <taxon>Chelicerata</taxon>
        <taxon>Arachnida</taxon>
        <taxon>Araneae</taxon>
        <taxon>Araneomorphae</taxon>
        <taxon>Entelegynae</taxon>
        <taxon>Araneoidea</taxon>
        <taxon>Araneidae</taxon>
        <taxon>Araneus</taxon>
    </lineage>
</organism>
<protein>
    <submittedName>
        <fullName evidence="1">Uncharacterized protein</fullName>
    </submittedName>
</protein>
<sequence>MGASIDLAPSKVMIHPFTENLSGVRSPLSNRFWRFTLANRLNCRRWGVVIQRRCIENSVNMDTTLPVGEPNPVNDRSEKIGPLQINAVDHYLALGNPNPVNQIRKQIEPQQINAVVPLPNRKTGRETKGNRNNLGKRKSYAEIMSIDVRNYLKGRRKTCRFDKVEWEVFSRRRRKKRPAFSRGWKKGRKITMKSSAREGSAISKVKDHEVLLGKQLVIPGTVFRDFKFRPPRGVAATWEPRRRRTDTKLLFLAKYYKMTEELQKRANSCQKVAPGEKKKCR</sequence>
<keyword evidence="2" id="KW-1185">Reference proteome</keyword>
<comment type="caution">
    <text evidence="1">The sequence shown here is derived from an EMBL/GenBank/DDBJ whole genome shotgun (WGS) entry which is preliminary data.</text>
</comment>
<reference evidence="1 2" key="1">
    <citation type="journal article" date="2019" name="Sci. Rep.">
        <title>Orb-weaving spider Araneus ventricosus genome elucidates the spidroin gene catalogue.</title>
        <authorList>
            <person name="Kono N."/>
            <person name="Nakamura H."/>
            <person name="Ohtoshi R."/>
            <person name="Moran D.A.P."/>
            <person name="Shinohara A."/>
            <person name="Yoshida Y."/>
            <person name="Fujiwara M."/>
            <person name="Mori M."/>
            <person name="Tomita M."/>
            <person name="Arakawa K."/>
        </authorList>
    </citation>
    <scope>NUCLEOTIDE SEQUENCE [LARGE SCALE GENOMIC DNA]</scope>
</reference>
<proteinExistence type="predicted"/>
<name>A0A4Y2RLX8_ARAVE</name>
<evidence type="ECO:0000313" key="1">
    <source>
        <dbReference type="EMBL" id="GBN76804.1"/>
    </source>
</evidence>
<dbReference type="EMBL" id="BGPR01017648">
    <property type="protein sequence ID" value="GBN76804.1"/>
    <property type="molecule type" value="Genomic_DNA"/>
</dbReference>
<dbReference type="Proteomes" id="UP000499080">
    <property type="component" value="Unassembled WGS sequence"/>
</dbReference>
<evidence type="ECO:0000313" key="2">
    <source>
        <dbReference type="Proteomes" id="UP000499080"/>
    </source>
</evidence>
<accession>A0A4Y2RLX8</accession>
<dbReference type="AlphaFoldDB" id="A0A4Y2RLX8"/>